<dbReference type="Proteomes" id="UP001153620">
    <property type="component" value="Chromosome 2"/>
</dbReference>
<evidence type="ECO:0000256" key="4">
    <source>
        <dbReference type="ARBA" id="ARBA00023136"/>
    </source>
</evidence>
<evidence type="ECO:0000256" key="1">
    <source>
        <dbReference type="ARBA" id="ARBA00004370"/>
    </source>
</evidence>
<feature type="transmembrane region" description="Helical" evidence="5">
    <location>
        <begin position="58"/>
        <end position="82"/>
    </location>
</feature>
<dbReference type="AlphaFoldDB" id="A0A9N9RSL2"/>
<dbReference type="GO" id="GO:0016491">
    <property type="term" value="F:oxidoreductase activity"/>
    <property type="evidence" value="ECO:0007669"/>
    <property type="project" value="InterPro"/>
</dbReference>
<dbReference type="GO" id="GO:0005506">
    <property type="term" value="F:iron ion binding"/>
    <property type="evidence" value="ECO:0007669"/>
    <property type="project" value="InterPro"/>
</dbReference>
<feature type="transmembrane region" description="Helical" evidence="5">
    <location>
        <begin position="116"/>
        <end position="134"/>
    </location>
</feature>
<feature type="transmembrane region" description="Helical" evidence="5">
    <location>
        <begin position="12"/>
        <end position="30"/>
    </location>
</feature>
<keyword evidence="4 5" id="KW-0472">Membrane</keyword>
<reference evidence="7" key="2">
    <citation type="submission" date="2022-10" db="EMBL/GenBank/DDBJ databases">
        <authorList>
            <consortium name="ENA_rothamsted_submissions"/>
            <consortium name="culmorum"/>
            <person name="King R."/>
        </authorList>
    </citation>
    <scope>NUCLEOTIDE SEQUENCE</scope>
</reference>
<dbReference type="OrthoDB" id="408954at2759"/>
<evidence type="ECO:0000256" key="3">
    <source>
        <dbReference type="ARBA" id="ARBA00022989"/>
    </source>
</evidence>
<reference evidence="7" key="1">
    <citation type="submission" date="2022-01" db="EMBL/GenBank/DDBJ databases">
        <authorList>
            <person name="King R."/>
        </authorList>
    </citation>
    <scope>NUCLEOTIDE SEQUENCE</scope>
</reference>
<name>A0A9N9RSL2_9DIPT</name>
<dbReference type="GO" id="GO:0016020">
    <property type="term" value="C:membrane"/>
    <property type="evidence" value="ECO:0007669"/>
    <property type="project" value="UniProtKB-SubCell"/>
</dbReference>
<evidence type="ECO:0000256" key="5">
    <source>
        <dbReference type="SAM" id="Phobius"/>
    </source>
</evidence>
<dbReference type="InterPro" id="IPR050307">
    <property type="entry name" value="Sterol_Desaturase_Related"/>
</dbReference>
<feature type="domain" description="Fatty acid hydroxylase" evidence="6">
    <location>
        <begin position="158"/>
        <end position="281"/>
    </location>
</feature>
<evidence type="ECO:0000256" key="2">
    <source>
        <dbReference type="ARBA" id="ARBA00022692"/>
    </source>
</evidence>
<proteinExistence type="predicted"/>
<dbReference type="Pfam" id="PF04116">
    <property type="entry name" value="FA_hydroxylase"/>
    <property type="match status" value="1"/>
</dbReference>
<dbReference type="GO" id="GO:0008610">
    <property type="term" value="P:lipid biosynthetic process"/>
    <property type="evidence" value="ECO:0007669"/>
    <property type="project" value="InterPro"/>
</dbReference>
<evidence type="ECO:0000313" key="8">
    <source>
        <dbReference type="Proteomes" id="UP001153620"/>
    </source>
</evidence>
<evidence type="ECO:0000259" key="6">
    <source>
        <dbReference type="Pfam" id="PF04116"/>
    </source>
</evidence>
<dbReference type="InterPro" id="IPR006694">
    <property type="entry name" value="Fatty_acid_hydroxylase"/>
</dbReference>
<organism evidence="7 8">
    <name type="scientific">Chironomus riparius</name>
    <dbReference type="NCBI Taxonomy" id="315576"/>
    <lineage>
        <taxon>Eukaryota</taxon>
        <taxon>Metazoa</taxon>
        <taxon>Ecdysozoa</taxon>
        <taxon>Arthropoda</taxon>
        <taxon>Hexapoda</taxon>
        <taxon>Insecta</taxon>
        <taxon>Pterygota</taxon>
        <taxon>Neoptera</taxon>
        <taxon>Endopterygota</taxon>
        <taxon>Diptera</taxon>
        <taxon>Nematocera</taxon>
        <taxon>Chironomoidea</taxon>
        <taxon>Chironomidae</taxon>
        <taxon>Chironominae</taxon>
        <taxon>Chironomus</taxon>
    </lineage>
</organism>
<keyword evidence="3 5" id="KW-1133">Transmembrane helix</keyword>
<accession>A0A9N9RSL2</accession>
<comment type="subcellular location">
    <subcellularLocation>
        <location evidence="1">Membrane</location>
    </subcellularLocation>
</comment>
<protein>
    <recommendedName>
        <fullName evidence="6">Fatty acid hydroxylase domain-containing protein</fullName>
    </recommendedName>
</protein>
<evidence type="ECO:0000313" key="7">
    <source>
        <dbReference type="EMBL" id="CAG9802273.1"/>
    </source>
</evidence>
<sequence length="312" mass="37097">MKSSSKPDRQIVINPIHYSVIIIYALTRLIQFLTNTNELWTKIWHKVVDLFGADDFNMYFFGTTVYSVFFTYWFFGGIFLIFDYSQWPEFLKKYKVQSGTNEPVDRKLMMRVVRGVLFNQIFISIPLSYLGYYIKKSRGIQESIFDVPDFGRVIYELIICIMVDEIGFYYTHRLVHQKHLYKWIHKQHHEWSAPISITAIYAHPLEHILSNVLPVGLGPVFANSHLSVAWIWYTLAQLTTLNNHSGFHFPFFHSSEFHDFHHMKFMECYGKLGLLDRIHNTDKLFRKSIYSYRHRILYSLKSAKEMFPDKSD</sequence>
<dbReference type="EMBL" id="OU895878">
    <property type="protein sequence ID" value="CAG9802273.1"/>
    <property type="molecule type" value="Genomic_DNA"/>
</dbReference>
<keyword evidence="2 5" id="KW-0812">Transmembrane</keyword>
<dbReference type="PANTHER" id="PTHR11863">
    <property type="entry name" value="STEROL DESATURASE"/>
    <property type="match status" value="1"/>
</dbReference>
<gene>
    <name evidence="7" type="ORF">CHIRRI_LOCUS5186</name>
</gene>
<keyword evidence="8" id="KW-1185">Reference proteome</keyword>